<dbReference type="EMBL" id="POUA01000325">
    <property type="protein sequence ID" value="PZG31475.1"/>
    <property type="molecule type" value="Genomic_DNA"/>
</dbReference>
<gene>
    <name evidence="13" type="primary">fxlM</name>
    <name evidence="13" type="ORF">C1I98_30090</name>
</gene>
<feature type="compositionally biased region" description="Pro residues" evidence="12">
    <location>
        <begin position="40"/>
        <end position="49"/>
    </location>
</feature>
<dbReference type="Proteomes" id="UP000248544">
    <property type="component" value="Unassembled WGS sequence"/>
</dbReference>
<comment type="subcellular location">
    <subcellularLocation>
        <location evidence="1">Cytoplasm</location>
    </subcellularLocation>
</comment>
<evidence type="ECO:0000256" key="3">
    <source>
        <dbReference type="ARBA" id="ARBA00011890"/>
    </source>
</evidence>
<evidence type="ECO:0000256" key="4">
    <source>
        <dbReference type="ARBA" id="ARBA00013346"/>
    </source>
</evidence>
<keyword evidence="8" id="KW-0949">S-adenosyl-L-methionine</keyword>
<dbReference type="InterPro" id="IPR029063">
    <property type="entry name" value="SAM-dependent_MTases_sf"/>
</dbReference>
<keyword evidence="7 13" id="KW-0808">Transferase</keyword>
<dbReference type="Gene3D" id="3.40.50.150">
    <property type="entry name" value="Vaccinia Virus protein VP39"/>
    <property type="match status" value="1"/>
</dbReference>
<dbReference type="CDD" id="cd02440">
    <property type="entry name" value="AdoMet_MTases"/>
    <property type="match status" value="1"/>
</dbReference>
<organism evidence="13 14">
    <name type="scientific">Spongiactinospora gelatinilytica</name>
    <dbReference type="NCBI Taxonomy" id="2666298"/>
    <lineage>
        <taxon>Bacteria</taxon>
        <taxon>Bacillati</taxon>
        <taxon>Actinomycetota</taxon>
        <taxon>Actinomycetes</taxon>
        <taxon>Streptosporangiales</taxon>
        <taxon>Streptosporangiaceae</taxon>
        <taxon>Spongiactinospora</taxon>
    </lineage>
</organism>
<dbReference type="GO" id="GO:0004719">
    <property type="term" value="F:protein-L-isoaspartate (D-aspartate) O-methyltransferase activity"/>
    <property type="evidence" value="ECO:0007669"/>
    <property type="project" value="UniProtKB-EC"/>
</dbReference>
<evidence type="ECO:0000256" key="1">
    <source>
        <dbReference type="ARBA" id="ARBA00004496"/>
    </source>
</evidence>
<evidence type="ECO:0000256" key="11">
    <source>
        <dbReference type="ARBA" id="ARBA00031350"/>
    </source>
</evidence>
<dbReference type="SUPFAM" id="SSF53335">
    <property type="entry name" value="S-adenosyl-L-methionine-dependent methyltransferases"/>
    <property type="match status" value="1"/>
</dbReference>
<reference evidence="13 14" key="1">
    <citation type="submission" date="2018-01" db="EMBL/GenBank/DDBJ databases">
        <title>Draft genome sequence of Sphaerisporangium sp. 7K107.</title>
        <authorList>
            <person name="Sahin N."/>
            <person name="Saygin H."/>
            <person name="Ay H."/>
        </authorList>
    </citation>
    <scope>NUCLEOTIDE SEQUENCE [LARGE SCALE GENOMIC DNA]</scope>
    <source>
        <strain evidence="13 14">7K107</strain>
    </source>
</reference>
<comment type="caution">
    <text evidence="13">The sequence shown here is derived from an EMBL/GenBank/DDBJ whole genome shotgun (WGS) entry which is preliminary data.</text>
</comment>
<comment type="similarity">
    <text evidence="2">Belongs to the methyltransferase superfamily. L-isoaspartyl/D-aspartyl protein methyltransferase family.</text>
</comment>
<evidence type="ECO:0000256" key="5">
    <source>
        <dbReference type="ARBA" id="ARBA00022490"/>
    </source>
</evidence>
<evidence type="ECO:0000313" key="14">
    <source>
        <dbReference type="Proteomes" id="UP000248544"/>
    </source>
</evidence>
<dbReference type="Pfam" id="PF01135">
    <property type="entry name" value="PCMT"/>
    <property type="match status" value="1"/>
</dbReference>
<evidence type="ECO:0000256" key="7">
    <source>
        <dbReference type="ARBA" id="ARBA00022679"/>
    </source>
</evidence>
<evidence type="ECO:0000256" key="12">
    <source>
        <dbReference type="SAM" id="MobiDB-lite"/>
    </source>
</evidence>
<evidence type="ECO:0000313" key="13">
    <source>
        <dbReference type="EMBL" id="PZG31475.1"/>
    </source>
</evidence>
<name>A0A2W2FSI1_9ACTN</name>
<dbReference type="PANTHER" id="PTHR11579:SF0">
    <property type="entry name" value="PROTEIN-L-ISOASPARTATE(D-ASPARTATE) O-METHYLTRANSFERASE"/>
    <property type="match status" value="1"/>
</dbReference>
<dbReference type="PROSITE" id="PS01279">
    <property type="entry name" value="PCMT"/>
    <property type="match status" value="1"/>
</dbReference>
<evidence type="ECO:0000256" key="10">
    <source>
        <dbReference type="ARBA" id="ARBA00031323"/>
    </source>
</evidence>
<protein>
    <recommendedName>
        <fullName evidence="4">Protein-L-isoaspartate O-methyltransferase</fullName>
        <ecNumber evidence="3">2.1.1.77</ecNumber>
    </recommendedName>
    <alternativeName>
        <fullName evidence="11">L-isoaspartyl protein carboxyl methyltransferase</fullName>
    </alternativeName>
    <alternativeName>
        <fullName evidence="9">Protein L-isoaspartyl methyltransferase</fullName>
    </alternativeName>
    <alternativeName>
        <fullName evidence="10">Protein-beta-aspartate methyltransferase</fullName>
    </alternativeName>
</protein>
<dbReference type="AlphaFoldDB" id="A0A2W2FSI1"/>
<sequence>MNHLASDDLLDAGPPGAVPAGREPARNAALHGTRACAEPTPGPEAPPGPEAARSRQAARRPEGDRWTAGSGKQNRSDARRGMVMTVTRAMRQALLAEMRRHTGVGDAIAEAFLTVPRHVFLPETPVEQVYRDEVIVTKRGADGMPTSSSSQPTIMAAMLGQLAVRPGDRVLEIGAGTGFNAALLATLTGSGGEVVSVDIDPDLVDAARSNLEDAGCSGVTVVAGDGTDGFAAGAPYDRIIATVGAWDLAPAWLEQLAPGGRIVVPLDLYGVQRSVALERAPRQTSGRWGSVSVLSCGFMRMRGPLAGPERYEVLDPATGLTIFLPDGRDAHGVLSALEGRVTARAVATGLPVDPTVLFDGFSLWLAVHEPRWCTLWEAGGTRLPPSPLTMQGTSVSAGIRDGGGIALLTTEKTGRDAGWGVGYPSQVEEVVARGYGPDGMRLADELAAHARTWLAAGRPMTDTLHIDAYPATMSVSTAPTTPLLEKRHTTLAITWPAC</sequence>
<dbReference type="NCBIfam" id="TIGR04364">
    <property type="entry name" value="methyltran_FxLD"/>
    <property type="match status" value="1"/>
</dbReference>
<proteinExistence type="inferred from homology"/>
<dbReference type="InterPro" id="IPR000682">
    <property type="entry name" value="PCMT"/>
</dbReference>
<dbReference type="GO" id="GO:0005737">
    <property type="term" value="C:cytoplasm"/>
    <property type="evidence" value="ECO:0007669"/>
    <property type="project" value="UniProtKB-SubCell"/>
</dbReference>
<dbReference type="GO" id="GO:0032259">
    <property type="term" value="P:methylation"/>
    <property type="evidence" value="ECO:0007669"/>
    <property type="project" value="UniProtKB-KW"/>
</dbReference>
<dbReference type="PANTHER" id="PTHR11579">
    <property type="entry name" value="PROTEIN-L-ISOASPARTATE O-METHYLTRANSFERASE"/>
    <property type="match status" value="1"/>
</dbReference>
<accession>A0A2W2FSI1</accession>
<dbReference type="EC" id="2.1.1.77" evidence="3"/>
<evidence type="ECO:0000256" key="8">
    <source>
        <dbReference type="ARBA" id="ARBA00022691"/>
    </source>
</evidence>
<feature type="region of interest" description="Disordered" evidence="12">
    <location>
        <begin position="1"/>
        <end position="82"/>
    </location>
</feature>
<keyword evidence="5" id="KW-0963">Cytoplasm</keyword>
<evidence type="ECO:0000256" key="9">
    <source>
        <dbReference type="ARBA" id="ARBA00030757"/>
    </source>
</evidence>
<evidence type="ECO:0000256" key="6">
    <source>
        <dbReference type="ARBA" id="ARBA00022603"/>
    </source>
</evidence>
<keyword evidence="6 13" id="KW-0489">Methyltransferase</keyword>
<evidence type="ECO:0000256" key="2">
    <source>
        <dbReference type="ARBA" id="ARBA00005369"/>
    </source>
</evidence>
<dbReference type="InterPro" id="IPR027573">
    <property type="entry name" value="Methyltran_FxLD"/>
</dbReference>
<keyword evidence="14" id="KW-1185">Reference proteome</keyword>